<dbReference type="EMBL" id="CAADEX010000028">
    <property type="protein sequence ID" value="VFJ50373.1"/>
    <property type="molecule type" value="Genomic_DNA"/>
</dbReference>
<feature type="region of interest" description="Disordered" evidence="1">
    <location>
        <begin position="1"/>
        <end position="29"/>
    </location>
</feature>
<gene>
    <name evidence="2" type="ORF">BECKDK2373B_GA0170837_10288</name>
</gene>
<sequence>MAPKAWDAGVLSEDTEEASTEPYAKVRPAPSSCVKNGLKMLSHEV</sequence>
<name>A0A450SD67_9GAMM</name>
<proteinExistence type="predicted"/>
<evidence type="ECO:0000256" key="1">
    <source>
        <dbReference type="SAM" id="MobiDB-lite"/>
    </source>
</evidence>
<evidence type="ECO:0000313" key="2">
    <source>
        <dbReference type="EMBL" id="VFJ50373.1"/>
    </source>
</evidence>
<organism evidence="2">
    <name type="scientific">Candidatus Kentrum sp. DK</name>
    <dbReference type="NCBI Taxonomy" id="2126562"/>
    <lineage>
        <taxon>Bacteria</taxon>
        <taxon>Pseudomonadati</taxon>
        <taxon>Pseudomonadota</taxon>
        <taxon>Gammaproteobacteria</taxon>
        <taxon>Candidatus Kentrum</taxon>
    </lineage>
</organism>
<protein>
    <submittedName>
        <fullName evidence="2">Uncharacterized protein</fullName>
    </submittedName>
</protein>
<reference evidence="2" key="1">
    <citation type="submission" date="2019-02" db="EMBL/GenBank/DDBJ databases">
        <authorList>
            <person name="Gruber-Vodicka R. H."/>
            <person name="Seah K. B. B."/>
        </authorList>
    </citation>
    <scope>NUCLEOTIDE SEQUENCE</scope>
    <source>
        <strain evidence="2">BECK_DK47</strain>
    </source>
</reference>
<dbReference type="AlphaFoldDB" id="A0A450SD67"/>
<accession>A0A450SD67</accession>